<dbReference type="Pfam" id="PF03372">
    <property type="entry name" value="Exo_endo_phos"/>
    <property type="match status" value="1"/>
</dbReference>
<evidence type="ECO:0000313" key="3">
    <source>
        <dbReference type="EMBL" id="GAA4456657.1"/>
    </source>
</evidence>
<sequence>MQSYTLTGSNLDDNPVSVSATKGIELSTNGNTFAATPLSLSPASGSLSQVVYARLAGSVAVGPFSGTITNASNSTLTAAVIVSGTVNSPTSVTQGSVVISQVYGGGGNSGATYKNDFIELYNRTNAPISLAGWSVQYTSSAGTTWQVTPLTGTIPAGGYYLIQQAAGSGGTADLPTPDATGSIPMAAGAGKVALVKITTALSGSCDTGADVIDFVGYGSAANCSETAPTATLSNTTAAIRKNDGATDTDNNASDFTVGSPNPRNSAPPAPALTVTPANLTGANSLTYIAGTGPVSKTISVSGTNLDQASGTITVSSSNTAITVSTSSIPFSNSALSATTIAVQLAGGLEAGVYSGTITLAGGGATQSVPVTGLVTSNTDTYMPIAIARAAIGQTFTIAGRVTVTNQLGARQIYIQDNTGGIVVYSGPAGTDLTTQVELGDSVQVRGPISVFNGFTEITNTQGFTVVSGVPNRVPTPKAITLDQLASYQGQLVSVSDANITPEGATFTGNSNYNITAGGQSGTLRINANSPLVGAGRPSNPVSVTGIADRFVSGSTAPGSTGLQLQPRILADIPGSTPAQDQICSIPASTTLTRDQTLDIATWNMEFFGADAGVINCPTGPLPYNDMGPVNENLQQTNGTAVLNKLNADIIAVQEMSDVSRLQAAVAAMPGSYSYICSDRFSYYFQDECTQVPSGNPPTVFGPTSLAQKVCVIYNTATVTPLLAETQALLDGAYNYPTGNGWSSGRLPFLFVADATIDGITKRIHVVNIHAKSGSATSDYDRRKQDILDLKAVLDANYPNANLILLGDYNDKLNGSIATGKVSTYEPFVSDVTGYSALTTPLENQGCSTFNSSSSFIDHMIVSNDLARAYVTNTAYVLQPLSIPNYANTTSDHNPVVARFDLSLLPTSLTLVASATPATICSNATASLSVSVSGGVAPYTYDWTGTGTLTNSNSATATVSGLTAGPQTFTVVVTDAISQTATVTTSVMVQAQPDAPLYTSQSVVLTQYSGTITLDATGCEGGHISWVGSDNTSGTNSITVTTSTTGTIVYTSLCTVGGCISDPVSVTVTINAGPLQMLTPVYDCTTRQLTIRTIGGNGNPIDYQIENIRQSSPVFTLSRKDLRKTLTLKAMQLNSAGINKGYDQVVTLDFTPQPCPSTRVGAEEVASDLSVTVLGNPVQGEHVEVEVRGAVGKSLRLTVTDLSGRLVTEKQIDVATETERQSLSVGKQATGLLLLQVSTPTQRKTLKLLKQ</sequence>
<dbReference type="SUPFAM" id="SSF56219">
    <property type="entry name" value="DNase I-like"/>
    <property type="match status" value="1"/>
</dbReference>
<dbReference type="InterPro" id="IPR013783">
    <property type="entry name" value="Ig-like_fold"/>
</dbReference>
<feature type="region of interest" description="Disordered" evidence="1">
    <location>
        <begin position="241"/>
        <end position="270"/>
    </location>
</feature>
<evidence type="ECO:0000313" key="4">
    <source>
        <dbReference type="Proteomes" id="UP001501175"/>
    </source>
</evidence>
<dbReference type="Gene3D" id="2.60.40.10">
    <property type="entry name" value="Immunoglobulins"/>
    <property type="match status" value="1"/>
</dbReference>
<dbReference type="NCBIfam" id="TIGR04183">
    <property type="entry name" value="Por_Secre_tail"/>
    <property type="match status" value="1"/>
</dbReference>
<protein>
    <recommendedName>
        <fullName evidence="2">LTD domain-containing protein</fullName>
    </recommendedName>
</protein>
<reference evidence="4" key="1">
    <citation type="journal article" date="2019" name="Int. J. Syst. Evol. Microbiol.">
        <title>The Global Catalogue of Microorganisms (GCM) 10K type strain sequencing project: providing services to taxonomists for standard genome sequencing and annotation.</title>
        <authorList>
            <consortium name="The Broad Institute Genomics Platform"/>
            <consortium name="The Broad Institute Genome Sequencing Center for Infectious Disease"/>
            <person name="Wu L."/>
            <person name="Ma J."/>
        </authorList>
    </citation>
    <scope>NUCLEOTIDE SEQUENCE [LARGE SCALE GENOMIC DNA]</scope>
    <source>
        <strain evidence="4">JCM 17927</strain>
    </source>
</reference>
<comment type="caution">
    <text evidence="3">The sequence shown here is derived from an EMBL/GenBank/DDBJ whole genome shotgun (WGS) entry which is preliminary data.</text>
</comment>
<dbReference type="InterPro" id="IPR001322">
    <property type="entry name" value="Lamin_tail_dom"/>
</dbReference>
<dbReference type="SUPFAM" id="SSF74853">
    <property type="entry name" value="Lamin A/C globular tail domain"/>
    <property type="match status" value="1"/>
</dbReference>
<evidence type="ECO:0000256" key="1">
    <source>
        <dbReference type="SAM" id="MobiDB-lite"/>
    </source>
</evidence>
<feature type="compositionally biased region" description="Polar residues" evidence="1">
    <location>
        <begin position="245"/>
        <end position="258"/>
    </location>
</feature>
<dbReference type="InterPro" id="IPR036415">
    <property type="entry name" value="Lamin_tail_dom_sf"/>
</dbReference>
<dbReference type="PROSITE" id="PS51841">
    <property type="entry name" value="LTD"/>
    <property type="match status" value="1"/>
</dbReference>
<name>A0ABP8MV51_9BACT</name>
<feature type="domain" description="LTD" evidence="2">
    <location>
        <begin position="83"/>
        <end position="219"/>
    </location>
</feature>
<evidence type="ECO:0000259" key="2">
    <source>
        <dbReference type="PROSITE" id="PS51841"/>
    </source>
</evidence>
<dbReference type="InterPro" id="IPR036691">
    <property type="entry name" value="Endo/exonu/phosph_ase_sf"/>
</dbReference>
<proteinExistence type="predicted"/>
<dbReference type="EMBL" id="BAABHD010000029">
    <property type="protein sequence ID" value="GAA4456657.1"/>
    <property type="molecule type" value="Genomic_DNA"/>
</dbReference>
<dbReference type="Proteomes" id="UP001501175">
    <property type="component" value="Unassembled WGS sequence"/>
</dbReference>
<accession>A0ABP8MV51</accession>
<keyword evidence="4" id="KW-1185">Reference proteome</keyword>
<dbReference type="Gene3D" id="2.60.40.1260">
    <property type="entry name" value="Lamin Tail domain"/>
    <property type="match status" value="1"/>
</dbReference>
<dbReference type="InterPro" id="IPR005135">
    <property type="entry name" value="Endo/exonuclease/phosphatase"/>
</dbReference>
<dbReference type="InterPro" id="IPR026444">
    <property type="entry name" value="Secre_tail"/>
</dbReference>
<dbReference type="Gene3D" id="3.60.10.10">
    <property type="entry name" value="Endonuclease/exonuclease/phosphatase"/>
    <property type="match status" value="1"/>
</dbReference>
<gene>
    <name evidence="3" type="ORF">GCM10023189_26210</name>
</gene>
<organism evidence="3 4">
    <name type="scientific">Nibrella saemangeumensis</name>
    <dbReference type="NCBI Taxonomy" id="1084526"/>
    <lineage>
        <taxon>Bacteria</taxon>
        <taxon>Pseudomonadati</taxon>
        <taxon>Bacteroidota</taxon>
        <taxon>Cytophagia</taxon>
        <taxon>Cytophagales</taxon>
        <taxon>Spirosomataceae</taxon>
        <taxon>Nibrella</taxon>
    </lineage>
</organism>
<dbReference type="Pfam" id="PF00932">
    <property type="entry name" value="LTD"/>
    <property type="match status" value="1"/>
</dbReference>